<dbReference type="SUPFAM" id="SSF55781">
    <property type="entry name" value="GAF domain-like"/>
    <property type="match status" value="1"/>
</dbReference>
<dbReference type="RefSeq" id="WP_156196622.1">
    <property type="nucleotide sequence ID" value="NZ_QTZN02000041.1"/>
</dbReference>
<dbReference type="Gene3D" id="3.30.450.40">
    <property type="match status" value="1"/>
</dbReference>
<keyword evidence="3" id="KW-1185">Reference proteome</keyword>
<evidence type="ECO:0000313" key="4">
    <source>
        <dbReference type="Proteomes" id="UP000462449"/>
    </source>
</evidence>
<accession>A0A7M4D916</accession>
<organism evidence="1 4">
    <name type="scientific">Labilibaculum euxinus</name>
    <dbReference type="NCBI Taxonomy" id="2686357"/>
    <lineage>
        <taxon>Bacteria</taxon>
        <taxon>Pseudomonadati</taxon>
        <taxon>Bacteroidota</taxon>
        <taxon>Bacteroidia</taxon>
        <taxon>Marinilabiliales</taxon>
        <taxon>Marinifilaceae</taxon>
        <taxon>Labilibaculum</taxon>
    </lineage>
</organism>
<evidence type="ECO:0000313" key="1">
    <source>
        <dbReference type="EMBL" id="MUP39145.1"/>
    </source>
</evidence>
<dbReference type="EMBL" id="QTZN02000041">
    <property type="protein sequence ID" value="MVB08350.1"/>
    <property type="molecule type" value="Genomic_DNA"/>
</dbReference>
<dbReference type="InterPro" id="IPR029016">
    <property type="entry name" value="GAF-like_dom_sf"/>
</dbReference>
<comment type="caution">
    <text evidence="1">The sequence shown here is derived from an EMBL/GenBank/DDBJ whole genome shotgun (WGS) entry which is preliminary data.</text>
</comment>
<evidence type="ECO:0000313" key="3">
    <source>
        <dbReference type="Proteomes" id="UP000285951"/>
    </source>
</evidence>
<dbReference type="OrthoDB" id="627374at2"/>
<sequence length="794" mass="92242">MAKNKYMKLDQLKLNIDHIPFKKSLSFLPLINKLKSEQSGAGNDSLANIILDVVNRNPDLAKTDFNIEDVSKYEDEIHTIMSYFFTPSQYKKDIAVAASPFDDHNFYFTPNYLKIYNDQNIEIEHVEQKNQDNCYQTFTKLIYAYLMILPKYYNFQLDMDYLFLYRMTDKLNGLVKYYKLEYDESCIEVTSNGKPPEASEEDIREMINDPMNMDFWMKTIPLDNFTFCGFMSFKYVDVTQIEVISSLKSQLLEKSSIINRNNFNALEQNIRSLLALPNLNLGVLALSMIKGNVENPSNFWHGFIDPNKYKCDAYQGTIYQEVGLSGYPVLINDLTRIENLKPVEQELLNQGIKNISIIPLYYEGELVGMMELGSTKAFDINFTKLRVIKDIIPVFSIAVHRTSEELKNRIEAAIKEECTAIHPSVEWRFQQAGSNLLAKRDLDDQVQMEEIVFREVYPLYGAIDIRHSSVIRNRTIQDDLVEQLQLAREVLREAFLDCKMPVYDQLIYKIDYFIDAIEKGLSSGDEVNVLRFIRHDVESLFQHFKENGSAINAAIAEYNKNIDPDLNIVYKQRKDFEDSLAMINDCVISYLEKEEEKAQKMFPHYFEKYRTDGVEHNIYIGQSISAQKTFDRIYLKNLRLWQLIVSAELARKTGALKSSLPIELETTGLILVHSQPLAIRFRQDEKKFDVDGAYNIRYEIVKKRIDKAVIKGTSERLTQPEKLAVIFSQESEMAEYQRYLEYLAAKGYFENNIEHLELEDLQGVYGLRALRVQIKNGEEPNEVLTVAKELKLNE</sequence>
<name>A0A7M4D916_9BACT</name>
<dbReference type="Proteomes" id="UP000285951">
    <property type="component" value="Unassembled WGS sequence"/>
</dbReference>
<reference evidence="1 4" key="2">
    <citation type="submission" date="2019-12" db="EMBL/GenBank/DDBJ databases">
        <title>Draft genome sequence of Labilibaculum sp. strain 44 isolated from deep waters of Black Sea.</title>
        <authorList>
            <person name="Yadav S."/>
            <person name="Villanueva L."/>
        </authorList>
    </citation>
    <scope>NUCLEOTIDE SEQUENCE [LARGE SCALE GENOMIC DNA]</scope>
    <source>
        <strain evidence="1 4">44</strain>
    </source>
</reference>
<gene>
    <name evidence="2" type="ORF">DWB62_015100</name>
    <name evidence="1" type="ORF">GNY23_15100</name>
</gene>
<reference evidence="2 3" key="1">
    <citation type="submission" date="2019-11" db="EMBL/GenBank/DDBJ databases">
        <title>Draft genome sequence of Labilibaculum sp. strain SYP isolated from Black Sea.</title>
        <authorList>
            <person name="Yadav S."/>
            <person name="Villanueva L."/>
        </authorList>
    </citation>
    <scope>NUCLEOTIDE SEQUENCE [LARGE SCALE GENOMIC DNA]</scope>
    <source>
        <strain evidence="2 3">44</strain>
    </source>
</reference>
<dbReference type="Proteomes" id="UP000462449">
    <property type="component" value="Unassembled WGS sequence"/>
</dbReference>
<evidence type="ECO:0000313" key="2">
    <source>
        <dbReference type="EMBL" id="MVB08350.1"/>
    </source>
</evidence>
<dbReference type="EMBL" id="WOTW01000041">
    <property type="protein sequence ID" value="MUP39145.1"/>
    <property type="molecule type" value="Genomic_DNA"/>
</dbReference>
<dbReference type="AlphaFoldDB" id="A0A7M4D916"/>
<proteinExistence type="predicted"/>
<protein>
    <submittedName>
        <fullName evidence="1">GAF domain-containing protein</fullName>
    </submittedName>
</protein>